<reference evidence="5" key="1">
    <citation type="submission" date="2017-02" db="EMBL/GenBank/DDBJ databases">
        <authorList>
            <person name="Varghese N."/>
            <person name="Submissions S."/>
        </authorList>
    </citation>
    <scope>NUCLEOTIDE SEQUENCE [LARGE SCALE GENOMIC DNA]</scope>
    <source>
        <strain evidence="5">USBA 833</strain>
    </source>
</reference>
<gene>
    <name evidence="4" type="ORF">SAMN05443428_14216</name>
</gene>
<dbReference type="Proteomes" id="UP000190105">
    <property type="component" value="Unassembled WGS sequence"/>
</dbReference>
<dbReference type="EMBL" id="FUYH01000042">
    <property type="protein sequence ID" value="SKB00304.1"/>
    <property type="molecule type" value="Genomic_DNA"/>
</dbReference>
<protein>
    <submittedName>
        <fullName evidence="4">Energy-coupling factor transport system substrate-specific component</fullName>
    </submittedName>
</protein>
<evidence type="ECO:0000313" key="5">
    <source>
        <dbReference type="Proteomes" id="UP000190105"/>
    </source>
</evidence>
<name>A0A1T4YEX2_9CLOT</name>
<dbReference type="STRING" id="1147123.SAMN05443428_14216"/>
<evidence type="ECO:0000256" key="2">
    <source>
        <dbReference type="ARBA" id="ARBA00022989"/>
    </source>
</evidence>
<sequence>MKGFFTSIATWQGILSIVIVVLASLFLFRKGKKGLSTRDVVAIGIGAALYGALSYISIPIGPNTSFRIAVALLPIFGAIFGPIVGFLVGFIGHALNDALMNGSVWWSWVFLSAFMGMFGGIITFDKDFDVLSGMIQKKHYFKMYMYAIIGMLVGSVVAYAGDVFLYGEPAAKVWLQIILANAANLVVIAIVGIPVIILLAKTKSKNNNLDVDA</sequence>
<evidence type="ECO:0000313" key="4">
    <source>
        <dbReference type="EMBL" id="SKB00304.1"/>
    </source>
</evidence>
<dbReference type="PANTHER" id="PTHR37815">
    <property type="entry name" value="UPF0397 PROTEIN BC_2624-RELATED"/>
    <property type="match status" value="1"/>
</dbReference>
<dbReference type="Gene3D" id="1.10.1760.20">
    <property type="match status" value="1"/>
</dbReference>
<dbReference type="GO" id="GO:0016020">
    <property type="term" value="C:membrane"/>
    <property type="evidence" value="ECO:0007669"/>
    <property type="project" value="InterPro"/>
</dbReference>
<evidence type="ECO:0000256" key="3">
    <source>
        <dbReference type="SAM" id="Phobius"/>
    </source>
</evidence>
<keyword evidence="1 3" id="KW-0812">Transmembrane</keyword>
<dbReference type="InterPro" id="IPR009825">
    <property type="entry name" value="ECF_substrate-spec-like"/>
</dbReference>
<dbReference type="Pfam" id="PF07155">
    <property type="entry name" value="ECF-ribofla_trS"/>
    <property type="match status" value="1"/>
</dbReference>
<accession>A0A1T4YEX2</accession>
<organism evidence="4 5">
    <name type="scientific">Caloramator quimbayensis</name>
    <dbReference type="NCBI Taxonomy" id="1147123"/>
    <lineage>
        <taxon>Bacteria</taxon>
        <taxon>Bacillati</taxon>
        <taxon>Bacillota</taxon>
        <taxon>Clostridia</taxon>
        <taxon>Eubacteriales</taxon>
        <taxon>Clostridiaceae</taxon>
        <taxon>Caloramator</taxon>
    </lineage>
</organism>
<keyword evidence="3" id="KW-0472">Membrane</keyword>
<feature type="transmembrane region" description="Helical" evidence="3">
    <location>
        <begin position="70"/>
        <end position="92"/>
    </location>
</feature>
<keyword evidence="2 3" id="KW-1133">Transmembrane helix</keyword>
<dbReference type="AlphaFoldDB" id="A0A1T4YEX2"/>
<feature type="transmembrane region" description="Helical" evidence="3">
    <location>
        <begin position="104"/>
        <end position="124"/>
    </location>
</feature>
<dbReference type="NCBIfam" id="NF010182">
    <property type="entry name" value="PRK13661.1"/>
    <property type="match status" value="1"/>
</dbReference>
<keyword evidence="5" id="KW-1185">Reference proteome</keyword>
<feature type="transmembrane region" description="Helical" evidence="3">
    <location>
        <begin position="144"/>
        <end position="167"/>
    </location>
</feature>
<dbReference type="PANTHER" id="PTHR37815:SF3">
    <property type="entry name" value="UPF0397 PROTEIN SPR0429"/>
    <property type="match status" value="1"/>
</dbReference>
<evidence type="ECO:0000256" key="1">
    <source>
        <dbReference type="ARBA" id="ARBA00022692"/>
    </source>
</evidence>
<feature type="transmembrane region" description="Helical" evidence="3">
    <location>
        <begin position="173"/>
        <end position="199"/>
    </location>
</feature>
<feature type="transmembrane region" description="Helical" evidence="3">
    <location>
        <begin position="7"/>
        <end position="28"/>
    </location>
</feature>
<feature type="transmembrane region" description="Helical" evidence="3">
    <location>
        <begin position="40"/>
        <end position="58"/>
    </location>
</feature>
<proteinExistence type="predicted"/>
<dbReference type="RefSeq" id="WP_207651476.1">
    <property type="nucleotide sequence ID" value="NZ_FUYH01000042.1"/>
</dbReference>